<dbReference type="PANTHER" id="PTHR41309:SF2">
    <property type="entry name" value="MEMBRANE PROTEIN"/>
    <property type="match status" value="1"/>
</dbReference>
<feature type="transmembrane region" description="Helical" evidence="1">
    <location>
        <begin position="12"/>
        <end position="29"/>
    </location>
</feature>
<reference evidence="2" key="2">
    <citation type="submission" date="2023-03" db="EMBL/GenBank/DDBJ databases">
        <authorList>
            <person name="Zhang Z."/>
        </authorList>
    </citation>
    <scope>NUCLEOTIDE SEQUENCE</scope>
    <source>
        <strain evidence="2">DSA</strain>
    </source>
</reference>
<evidence type="ECO:0000256" key="1">
    <source>
        <dbReference type="SAM" id="Phobius"/>
    </source>
</evidence>
<gene>
    <name evidence="2" type="ORF">P6N53_05295</name>
</gene>
<dbReference type="Proteomes" id="UP001172911">
    <property type="component" value="Unassembled WGS sequence"/>
</dbReference>
<protein>
    <submittedName>
        <fullName evidence="2">ABC-2 transporter permease</fullName>
    </submittedName>
</protein>
<feature type="transmembrane region" description="Helical" evidence="1">
    <location>
        <begin position="118"/>
        <end position="138"/>
    </location>
</feature>
<name>A0AAW7ZBB6_9FIRM</name>
<keyword evidence="3" id="KW-1185">Reference proteome</keyword>
<keyword evidence="1" id="KW-0812">Transmembrane</keyword>
<dbReference type="RefSeq" id="WP_304541705.1">
    <property type="nucleotide sequence ID" value="NZ_JARPTC010000006.1"/>
</dbReference>
<feature type="transmembrane region" description="Helical" evidence="1">
    <location>
        <begin position="77"/>
        <end position="98"/>
    </location>
</feature>
<organism evidence="2 3">
    <name type="scientific">Desulforamulus aquiferis</name>
    <dbReference type="NCBI Taxonomy" id="1397668"/>
    <lineage>
        <taxon>Bacteria</taxon>
        <taxon>Bacillati</taxon>
        <taxon>Bacillota</taxon>
        <taxon>Clostridia</taxon>
        <taxon>Eubacteriales</taxon>
        <taxon>Peptococcaceae</taxon>
        <taxon>Desulforamulus</taxon>
    </lineage>
</organism>
<proteinExistence type="predicted"/>
<sequence length="219" mass="24830">MYYLILKDLLIQKKIIALSIAYVIFFIIAMQGTGFVMYATAITALTYMLVMTSCAYDEKNRSDLMLNSLPLKRTSIVIAKYISIFVYVVMGTIAYVLTTTVIYLTGLPIKYSPVSLEGFIGGLLSICIINCIYLPCFFKFGYQKSRILNFLLFFSFFFGITSVVNYLFVNREAAWAQGIKSYFQTYTDGQILILVIGLIICMLTASLILSIKIYKNKDL</sequence>
<dbReference type="AlphaFoldDB" id="A0AAW7ZBB6"/>
<dbReference type="PANTHER" id="PTHR41309">
    <property type="entry name" value="MEMBRANE PROTEIN-RELATED"/>
    <property type="match status" value="1"/>
</dbReference>
<accession>A0AAW7ZBB6</accession>
<reference evidence="2" key="1">
    <citation type="journal article" date="2023" name="J. Hazard. Mater.">
        <title>Anaerobic biodegradation of pyrene and benzo[a]pyrene by a new sulfate-reducing Desulforamulus aquiferis strain DSA.</title>
        <authorList>
            <person name="Zhang Z."/>
            <person name="Sun J."/>
            <person name="Gong X."/>
            <person name="Wang C."/>
            <person name="Wang H."/>
        </authorList>
    </citation>
    <scope>NUCLEOTIDE SEQUENCE</scope>
    <source>
        <strain evidence="2">DSA</strain>
    </source>
</reference>
<keyword evidence="1" id="KW-0472">Membrane</keyword>
<keyword evidence="1" id="KW-1133">Transmembrane helix</keyword>
<evidence type="ECO:0000313" key="2">
    <source>
        <dbReference type="EMBL" id="MDO7786637.1"/>
    </source>
</evidence>
<dbReference type="InterPro" id="IPR025699">
    <property type="entry name" value="ABC2_memb-like"/>
</dbReference>
<feature type="transmembrane region" description="Helical" evidence="1">
    <location>
        <begin position="150"/>
        <end position="169"/>
    </location>
</feature>
<comment type="caution">
    <text evidence="2">The sequence shown here is derived from an EMBL/GenBank/DDBJ whole genome shotgun (WGS) entry which is preliminary data.</text>
</comment>
<dbReference type="EMBL" id="JARPTC010000006">
    <property type="protein sequence ID" value="MDO7786637.1"/>
    <property type="molecule type" value="Genomic_DNA"/>
</dbReference>
<dbReference type="Pfam" id="PF13346">
    <property type="entry name" value="ABC2_membrane_5"/>
    <property type="match status" value="1"/>
</dbReference>
<evidence type="ECO:0000313" key="3">
    <source>
        <dbReference type="Proteomes" id="UP001172911"/>
    </source>
</evidence>
<feature type="transmembrane region" description="Helical" evidence="1">
    <location>
        <begin position="189"/>
        <end position="211"/>
    </location>
</feature>